<gene>
    <name evidence="2" type="ORF">LR48_Vigan11g045400</name>
</gene>
<dbReference type="Gramene" id="KOM57421">
    <property type="protein sequence ID" value="KOM57421"/>
    <property type="gene ID" value="LR48_Vigan11g045400"/>
</dbReference>
<evidence type="ECO:0000259" key="1">
    <source>
        <dbReference type="Pfam" id="PF20167"/>
    </source>
</evidence>
<reference evidence="3" key="1">
    <citation type="journal article" date="2015" name="Proc. Natl. Acad. Sci. U.S.A.">
        <title>Genome sequencing of adzuki bean (Vigna angularis) provides insight into high starch and low fat accumulation and domestication.</title>
        <authorList>
            <person name="Yang K."/>
            <person name="Tian Z."/>
            <person name="Chen C."/>
            <person name="Luo L."/>
            <person name="Zhao B."/>
            <person name="Wang Z."/>
            <person name="Yu L."/>
            <person name="Li Y."/>
            <person name="Sun Y."/>
            <person name="Li W."/>
            <person name="Chen Y."/>
            <person name="Li Y."/>
            <person name="Zhang Y."/>
            <person name="Ai D."/>
            <person name="Zhao J."/>
            <person name="Shang C."/>
            <person name="Ma Y."/>
            <person name="Wu B."/>
            <person name="Wang M."/>
            <person name="Gao L."/>
            <person name="Sun D."/>
            <person name="Zhang P."/>
            <person name="Guo F."/>
            <person name="Wang W."/>
            <person name="Li Y."/>
            <person name="Wang J."/>
            <person name="Varshney R.K."/>
            <person name="Wang J."/>
            <person name="Ling H.Q."/>
            <person name="Wan P."/>
        </authorList>
    </citation>
    <scope>NUCLEOTIDE SEQUENCE</scope>
    <source>
        <strain evidence="3">cv. Jingnong 6</strain>
    </source>
</reference>
<feature type="domain" description="Putative plant transposon protein" evidence="1">
    <location>
        <begin position="65"/>
        <end position="169"/>
    </location>
</feature>
<name>A0A0L9VQS1_PHAAN</name>
<protein>
    <recommendedName>
        <fullName evidence="1">Putative plant transposon protein domain-containing protein</fullName>
    </recommendedName>
</protein>
<proteinExistence type="predicted"/>
<dbReference type="Proteomes" id="UP000053144">
    <property type="component" value="Chromosome 11"/>
</dbReference>
<organism evidence="2 3">
    <name type="scientific">Phaseolus angularis</name>
    <name type="common">Azuki bean</name>
    <name type="synonym">Vigna angularis</name>
    <dbReference type="NCBI Taxonomy" id="3914"/>
    <lineage>
        <taxon>Eukaryota</taxon>
        <taxon>Viridiplantae</taxon>
        <taxon>Streptophyta</taxon>
        <taxon>Embryophyta</taxon>
        <taxon>Tracheophyta</taxon>
        <taxon>Spermatophyta</taxon>
        <taxon>Magnoliopsida</taxon>
        <taxon>eudicotyledons</taxon>
        <taxon>Gunneridae</taxon>
        <taxon>Pentapetalae</taxon>
        <taxon>rosids</taxon>
        <taxon>fabids</taxon>
        <taxon>Fabales</taxon>
        <taxon>Fabaceae</taxon>
        <taxon>Papilionoideae</taxon>
        <taxon>50 kb inversion clade</taxon>
        <taxon>NPAAA clade</taxon>
        <taxon>indigoferoid/millettioid clade</taxon>
        <taxon>Phaseoleae</taxon>
        <taxon>Vigna</taxon>
    </lineage>
</organism>
<dbReference type="InterPro" id="IPR046796">
    <property type="entry name" value="Transposase_32_dom"/>
</dbReference>
<accession>A0A0L9VQS1</accession>
<evidence type="ECO:0000313" key="3">
    <source>
        <dbReference type="Proteomes" id="UP000053144"/>
    </source>
</evidence>
<dbReference type="Pfam" id="PF20167">
    <property type="entry name" value="Transposase_32"/>
    <property type="match status" value="1"/>
</dbReference>
<dbReference type="EMBL" id="CM003381">
    <property type="protein sequence ID" value="KOM57421.1"/>
    <property type="molecule type" value="Genomic_DNA"/>
</dbReference>
<evidence type="ECO:0000313" key="2">
    <source>
        <dbReference type="EMBL" id="KOM57421.1"/>
    </source>
</evidence>
<dbReference type="AlphaFoldDB" id="A0A0L9VQS1"/>
<sequence length="176" mass="20586">MASSSGKRIKTMRQKRKELERVYSNKILSYLNEQHFGTVQNRRLLMERKVGMIPAIAPQFGRELERREWENVATYPTPANIAVLKDIYANERVFGNSQREAYTSFVRGKIIQYDSVTINRFLSTEWDGEQCQFALIMEEGANYDEIDRILCVPGGRFQRNRNESLMSTYLCPHLCF</sequence>